<dbReference type="EMBL" id="JARAOO010000005">
    <property type="protein sequence ID" value="KAJ7967267.1"/>
    <property type="molecule type" value="Genomic_DNA"/>
</dbReference>
<proteinExistence type="predicted"/>
<sequence length="218" mass="24115">MGKQSGSTSSSMEFLVPEEADFIVVENDALSNWVVVNVVDGEGGEVEVDDDGDSVQNVFGSWDSLISWPISPKNNQIEGLYHDLVYRDVDVKVNHDQQFDDVGGGNGGFQFDAVGVENGGIQFNDLDDQSVGLQDVDGDTDVYGDRQFDDDEYDDDNGYDLDDELVPWSVSTKLGRQRMRKLGKRACPKMNSSKRSPYLFVRPGCVRGKHGLGLKHKI</sequence>
<organism evidence="1 2">
    <name type="scientific">Quillaja saponaria</name>
    <name type="common">Soap bark tree</name>
    <dbReference type="NCBI Taxonomy" id="32244"/>
    <lineage>
        <taxon>Eukaryota</taxon>
        <taxon>Viridiplantae</taxon>
        <taxon>Streptophyta</taxon>
        <taxon>Embryophyta</taxon>
        <taxon>Tracheophyta</taxon>
        <taxon>Spermatophyta</taxon>
        <taxon>Magnoliopsida</taxon>
        <taxon>eudicotyledons</taxon>
        <taxon>Gunneridae</taxon>
        <taxon>Pentapetalae</taxon>
        <taxon>rosids</taxon>
        <taxon>fabids</taxon>
        <taxon>Fabales</taxon>
        <taxon>Quillajaceae</taxon>
        <taxon>Quillaja</taxon>
    </lineage>
</organism>
<dbReference type="PANTHER" id="PTHR48213">
    <property type="entry name" value="VID27-LIKE PROTEIN"/>
    <property type="match status" value="1"/>
</dbReference>
<comment type="caution">
    <text evidence="1">The sequence shown here is derived from an EMBL/GenBank/DDBJ whole genome shotgun (WGS) entry which is preliminary data.</text>
</comment>
<evidence type="ECO:0000313" key="1">
    <source>
        <dbReference type="EMBL" id="KAJ7967266.1"/>
    </source>
</evidence>
<name>A0AAD7LZM5_QUISA</name>
<protein>
    <submittedName>
        <fullName evidence="1">Nuclear polyadenylated RNA-binding protein 3-like</fullName>
    </submittedName>
</protein>
<evidence type="ECO:0000313" key="2">
    <source>
        <dbReference type="Proteomes" id="UP001163823"/>
    </source>
</evidence>
<dbReference type="KEGG" id="qsa:O6P43_011553"/>
<dbReference type="EMBL" id="JARAOO010000005">
    <property type="protein sequence ID" value="KAJ7967266.1"/>
    <property type="molecule type" value="Genomic_DNA"/>
</dbReference>
<accession>A0AAD7LZM5</accession>
<reference evidence="1" key="1">
    <citation type="journal article" date="2023" name="Science">
        <title>Elucidation of the pathway for biosynthesis of saponin adjuvants from the soapbark tree.</title>
        <authorList>
            <person name="Reed J."/>
            <person name="Orme A."/>
            <person name="El-Demerdash A."/>
            <person name="Owen C."/>
            <person name="Martin L.B.B."/>
            <person name="Misra R.C."/>
            <person name="Kikuchi S."/>
            <person name="Rejzek M."/>
            <person name="Martin A.C."/>
            <person name="Harkess A."/>
            <person name="Leebens-Mack J."/>
            <person name="Louveau T."/>
            <person name="Stephenson M.J."/>
            <person name="Osbourn A."/>
        </authorList>
    </citation>
    <scope>NUCLEOTIDE SEQUENCE</scope>
    <source>
        <strain evidence="1">S10</strain>
    </source>
</reference>
<gene>
    <name evidence="1" type="ORF">O6P43_011553</name>
</gene>
<dbReference type="AlphaFoldDB" id="A0AAD7LZM5"/>
<dbReference type="PANTHER" id="PTHR48213:SF1">
    <property type="entry name" value="PROSTATIC SPERMINE-BINDING-LIKE PROTEIN"/>
    <property type="match status" value="1"/>
</dbReference>
<keyword evidence="2" id="KW-1185">Reference proteome</keyword>
<dbReference type="Proteomes" id="UP001163823">
    <property type="component" value="Chromosome 5"/>
</dbReference>